<dbReference type="SUPFAM" id="SSF56399">
    <property type="entry name" value="ADP-ribosylation"/>
    <property type="match status" value="1"/>
</dbReference>
<dbReference type="Pfam" id="PF01885">
    <property type="entry name" value="PTS_2-RNA"/>
    <property type="match status" value="1"/>
</dbReference>
<dbReference type="OrthoDB" id="419694at2759"/>
<dbReference type="GO" id="GO:0000215">
    <property type="term" value="F:tRNA 2'-phosphotransferase activity"/>
    <property type="evidence" value="ECO:0007669"/>
    <property type="project" value="UniProtKB-EC"/>
</dbReference>
<sequence>MTESTTEEQVTSDDQSEVSAQKIPPIKDLRLGKRLAYLLRYGAEKEGLQVKEGGFVDINDLMTVPLLRHHQKQEVLREVRESTSYRGNKRFEERPEKDRTLVRALYGRRFERNPYHDGTKVPRLLEACMEFVCNNIKQFDLEAFQDDFIVNCMLHKLRRKRRLTNAVLRSLLSRSMDNLDLHDMYFTVATARILVQKCPALRKLSLRDAGYVVNDQVVTMLVKNLPNLISLNLYGCKQVTQRSLQVMNKHIPLLQHLNIGVIPLPQDSLVDFVEKSSKLLHLDVTENNLLTEEGAELLAAICLSRNIMFVSHFKF</sequence>
<dbReference type="EC" id="2.7.1.160" evidence="2"/>
<evidence type="ECO:0000256" key="3">
    <source>
        <dbReference type="ARBA" id="ARBA00047949"/>
    </source>
</evidence>
<protein>
    <recommendedName>
        <fullName evidence="2">2'-phosphotransferase</fullName>
        <ecNumber evidence="2">2.7.1.160</ecNumber>
    </recommendedName>
</protein>
<dbReference type="InterPro" id="IPR002745">
    <property type="entry name" value="Ptrans_KptA/Tpt1"/>
</dbReference>
<dbReference type="Gene3D" id="3.80.10.10">
    <property type="entry name" value="Ribonuclease Inhibitor"/>
    <property type="match status" value="1"/>
</dbReference>
<dbReference type="PANTHER" id="PTHR13318">
    <property type="entry name" value="PARTNER OF PAIRED, ISOFORM B-RELATED"/>
    <property type="match status" value="1"/>
</dbReference>
<name>A0A8K0EE76_BRALA</name>
<evidence type="ECO:0000256" key="4">
    <source>
        <dbReference type="SAM" id="MobiDB-lite"/>
    </source>
</evidence>
<dbReference type="GO" id="GO:0019005">
    <property type="term" value="C:SCF ubiquitin ligase complex"/>
    <property type="evidence" value="ECO:0007669"/>
    <property type="project" value="TreeGrafter"/>
</dbReference>
<dbReference type="InterPro" id="IPR032675">
    <property type="entry name" value="LRR_dom_sf"/>
</dbReference>
<dbReference type="GO" id="GO:0031146">
    <property type="term" value="P:SCF-dependent proteasomal ubiquitin-dependent protein catabolic process"/>
    <property type="evidence" value="ECO:0007669"/>
    <property type="project" value="TreeGrafter"/>
</dbReference>
<evidence type="ECO:0000256" key="2">
    <source>
        <dbReference type="ARBA" id="ARBA00012007"/>
    </source>
</evidence>
<feature type="region of interest" description="Disordered" evidence="4">
    <location>
        <begin position="1"/>
        <end position="21"/>
    </location>
</feature>
<proteinExistence type="predicted"/>
<comment type="function">
    <text evidence="1">Catalyzes the last step of tRNA splicing, the transfer of the splice junction 2'-phosphate from ligated tRNA to NAD to produce ADP-ribose 1''-2'' cyclic phosphate.</text>
</comment>
<dbReference type="SUPFAM" id="SSF52047">
    <property type="entry name" value="RNI-like"/>
    <property type="match status" value="1"/>
</dbReference>
<keyword evidence="6" id="KW-1185">Reference proteome</keyword>
<evidence type="ECO:0000313" key="6">
    <source>
        <dbReference type="Proteomes" id="UP000838412"/>
    </source>
</evidence>
<evidence type="ECO:0000313" key="5">
    <source>
        <dbReference type="EMBL" id="CAH1247613.1"/>
    </source>
</evidence>
<comment type="catalytic activity">
    <reaction evidence="3">
        <text>2'-phospho-[ligated tRNA] + NAD(+) = mature tRNA + ADP-alpha-D-ribose 1'',2''-cyclic phosphate + nicotinamide</text>
        <dbReference type="Rhea" id="RHEA:23324"/>
        <dbReference type="Rhea" id="RHEA-COMP:11106"/>
        <dbReference type="Rhea" id="RHEA-COMP:11107"/>
        <dbReference type="ChEBI" id="CHEBI:17154"/>
        <dbReference type="ChEBI" id="CHEBI:57540"/>
        <dbReference type="ChEBI" id="CHEBI:76596"/>
        <dbReference type="ChEBI" id="CHEBI:82883"/>
        <dbReference type="ChEBI" id="CHEBI:85027"/>
        <dbReference type="EC" id="2.7.1.160"/>
    </reaction>
</comment>
<dbReference type="Proteomes" id="UP000838412">
    <property type="component" value="Chromosome 16"/>
</dbReference>
<reference evidence="5" key="1">
    <citation type="submission" date="2022-01" db="EMBL/GenBank/DDBJ databases">
        <authorList>
            <person name="Braso-Vives M."/>
        </authorList>
    </citation>
    <scope>NUCLEOTIDE SEQUENCE</scope>
</reference>
<accession>A0A8K0EE76</accession>
<dbReference type="EMBL" id="OV696701">
    <property type="protein sequence ID" value="CAH1247613.1"/>
    <property type="molecule type" value="Genomic_DNA"/>
</dbReference>
<organism evidence="5 6">
    <name type="scientific">Branchiostoma lanceolatum</name>
    <name type="common">Common lancelet</name>
    <name type="synonym">Amphioxus lanceolatum</name>
    <dbReference type="NCBI Taxonomy" id="7740"/>
    <lineage>
        <taxon>Eukaryota</taxon>
        <taxon>Metazoa</taxon>
        <taxon>Chordata</taxon>
        <taxon>Cephalochordata</taxon>
        <taxon>Leptocardii</taxon>
        <taxon>Amphioxiformes</taxon>
        <taxon>Branchiostomatidae</taxon>
        <taxon>Branchiostoma</taxon>
    </lineage>
</organism>
<dbReference type="Gene3D" id="1.10.10.970">
    <property type="entry name" value="RNA 2'-phosphotransferase, Tpt1/KptA family, N-terminal domain"/>
    <property type="match status" value="1"/>
</dbReference>
<evidence type="ECO:0000256" key="1">
    <source>
        <dbReference type="ARBA" id="ARBA00003343"/>
    </source>
</evidence>
<dbReference type="AlphaFoldDB" id="A0A8K0EE76"/>
<gene>
    <name evidence="5" type="primary">Hypp7962</name>
    <name evidence="5" type="ORF">BLAG_LOCUS9230</name>
</gene>
<dbReference type="InterPro" id="IPR042080">
    <property type="entry name" value="RNA_2'-PTrans_N"/>
</dbReference>